<dbReference type="SMART" id="SM00220">
    <property type="entry name" value="S_TKc"/>
    <property type="match status" value="1"/>
</dbReference>
<dbReference type="AlphaFoldDB" id="A0A9Q0LMJ1"/>
<keyword evidence="3" id="KW-0547">Nucleotide-binding</keyword>
<evidence type="ECO:0000256" key="6">
    <source>
        <dbReference type="PROSITE-ProRule" id="PRU00192"/>
    </source>
</evidence>
<dbReference type="GO" id="GO:0016020">
    <property type="term" value="C:membrane"/>
    <property type="evidence" value="ECO:0007669"/>
    <property type="project" value="TreeGrafter"/>
</dbReference>
<dbReference type="GO" id="GO:0000045">
    <property type="term" value="P:autophagosome assembly"/>
    <property type="evidence" value="ECO:0007669"/>
    <property type="project" value="TreeGrafter"/>
</dbReference>
<dbReference type="SMART" id="SM00326">
    <property type="entry name" value="SH3"/>
    <property type="match status" value="1"/>
</dbReference>
<keyword evidence="2" id="KW-0808">Transferase</keyword>
<feature type="domain" description="Protein kinase" evidence="8">
    <location>
        <begin position="1"/>
        <end position="228"/>
    </location>
</feature>
<name>A0A9Q0LMJ1_ANAIG</name>
<dbReference type="PROSITE" id="PS50011">
    <property type="entry name" value="PROTEIN_KINASE_DOM"/>
    <property type="match status" value="1"/>
</dbReference>
<dbReference type="InterPro" id="IPR001452">
    <property type="entry name" value="SH3_domain"/>
</dbReference>
<dbReference type="PROSITE" id="PS50002">
    <property type="entry name" value="SH3"/>
    <property type="match status" value="1"/>
</dbReference>
<dbReference type="SUPFAM" id="SSF50044">
    <property type="entry name" value="SH3-domain"/>
    <property type="match status" value="1"/>
</dbReference>
<evidence type="ECO:0000259" key="7">
    <source>
        <dbReference type="PROSITE" id="PS50002"/>
    </source>
</evidence>
<dbReference type="InterPro" id="IPR008271">
    <property type="entry name" value="Ser/Thr_kinase_AS"/>
</dbReference>
<dbReference type="InterPro" id="IPR045269">
    <property type="entry name" value="Atg1-like"/>
</dbReference>
<gene>
    <name evidence="9" type="ORF">M0811_07490</name>
</gene>
<dbReference type="PROSITE" id="PS00108">
    <property type="entry name" value="PROTEIN_KINASE_ST"/>
    <property type="match status" value="1"/>
</dbReference>
<dbReference type="GO" id="GO:0004674">
    <property type="term" value="F:protein serine/threonine kinase activity"/>
    <property type="evidence" value="ECO:0007669"/>
    <property type="project" value="InterPro"/>
</dbReference>
<dbReference type="InterPro" id="IPR000719">
    <property type="entry name" value="Prot_kinase_dom"/>
</dbReference>
<evidence type="ECO:0000256" key="3">
    <source>
        <dbReference type="ARBA" id="ARBA00022741"/>
    </source>
</evidence>
<dbReference type="GO" id="GO:0005829">
    <property type="term" value="C:cytosol"/>
    <property type="evidence" value="ECO:0007669"/>
    <property type="project" value="TreeGrafter"/>
</dbReference>
<dbReference type="Gene3D" id="1.10.510.10">
    <property type="entry name" value="Transferase(Phosphotransferase) domain 1"/>
    <property type="match status" value="1"/>
</dbReference>
<protein>
    <submittedName>
        <fullName evidence="9">Serine/threonine-protein kinase ulk3</fullName>
    </submittedName>
</protein>
<evidence type="ECO:0000256" key="2">
    <source>
        <dbReference type="ARBA" id="ARBA00022679"/>
    </source>
</evidence>
<dbReference type="InterPro" id="IPR036028">
    <property type="entry name" value="SH3-like_dom_sf"/>
</dbReference>
<proteinExistence type="predicted"/>
<keyword evidence="5" id="KW-0067">ATP-binding</keyword>
<dbReference type="GO" id="GO:0000407">
    <property type="term" value="C:phagophore assembly site"/>
    <property type="evidence" value="ECO:0007669"/>
    <property type="project" value="TreeGrafter"/>
</dbReference>
<evidence type="ECO:0000259" key="8">
    <source>
        <dbReference type="PROSITE" id="PS50011"/>
    </source>
</evidence>
<dbReference type="Proteomes" id="UP001149090">
    <property type="component" value="Unassembled WGS sequence"/>
</dbReference>
<dbReference type="GO" id="GO:0005776">
    <property type="term" value="C:autophagosome"/>
    <property type="evidence" value="ECO:0007669"/>
    <property type="project" value="TreeGrafter"/>
</dbReference>
<dbReference type="EMBL" id="JAPDFW010000066">
    <property type="protein sequence ID" value="KAJ5075139.1"/>
    <property type="molecule type" value="Genomic_DNA"/>
</dbReference>
<accession>A0A9Q0LMJ1</accession>
<dbReference type="PANTHER" id="PTHR24348">
    <property type="entry name" value="SERINE/THREONINE-PROTEIN KINASE UNC-51-RELATED"/>
    <property type="match status" value="1"/>
</dbReference>
<dbReference type="GO" id="GO:0010506">
    <property type="term" value="P:regulation of autophagy"/>
    <property type="evidence" value="ECO:0007669"/>
    <property type="project" value="InterPro"/>
</dbReference>
<keyword evidence="10" id="KW-1185">Reference proteome</keyword>
<evidence type="ECO:0000256" key="5">
    <source>
        <dbReference type="ARBA" id="ARBA00022840"/>
    </source>
</evidence>
<evidence type="ECO:0000313" key="10">
    <source>
        <dbReference type="Proteomes" id="UP001149090"/>
    </source>
</evidence>
<dbReference type="InterPro" id="IPR011009">
    <property type="entry name" value="Kinase-like_dom_sf"/>
</dbReference>
<organism evidence="9 10">
    <name type="scientific">Anaeramoeba ignava</name>
    <name type="common">Anaerobic marine amoeba</name>
    <dbReference type="NCBI Taxonomy" id="1746090"/>
    <lineage>
        <taxon>Eukaryota</taxon>
        <taxon>Metamonada</taxon>
        <taxon>Anaeramoebidae</taxon>
        <taxon>Anaeramoeba</taxon>
    </lineage>
</organism>
<comment type="caution">
    <text evidence="9">The sequence shown here is derived from an EMBL/GenBank/DDBJ whole genome shotgun (WGS) entry which is preliminary data.</text>
</comment>
<dbReference type="Gene3D" id="2.30.30.40">
    <property type="entry name" value="SH3 Domains"/>
    <property type="match status" value="1"/>
</dbReference>
<reference evidence="9" key="1">
    <citation type="submission" date="2022-10" db="EMBL/GenBank/DDBJ databases">
        <title>Novel sulphate-reducing endosymbionts in the free-living metamonad Anaeramoeba.</title>
        <authorList>
            <person name="Jerlstrom-Hultqvist J."/>
            <person name="Cepicka I."/>
            <person name="Gallot-Lavallee L."/>
            <person name="Salas-Leiva D."/>
            <person name="Curtis B.A."/>
            <person name="Zahonova K."/>
            <person name="Pipaliya S."/>
            <person name="Dacks J."/>
            <person name="Roger A.J."/>
        </authorList>
    </citation>
    <scope>NUCLEOTIDE SEQUENCE</scope>
    <source>
        <strain evidence="9">BMAN</strain>
    </source>
</reference>
<dbReference type="OMA" id="WIVELKC"/>
<dbReference type="PANTHER" id="PTHR24348:SF22">
    <property type="entry name" value="NON-SPECIFIC SERINE_THREONINE PROTEIN KINASE"/>
    <property type="match status" value="1"/>
</dbReference>
<feature type="domain" description="SH3" evidence="7">
    <location>
        <begin position="246"/>
        <end position="306"/>
    </location>
</feature>
<keyword evidence="1 6" id="KW-0728">SH3 domain</keyword>
<keyword evidence="4 9" id="KW-0418">Kinase</keyword>
<dbReference type="SUPFAM" id="SSF56112">
    <property type="entry name" value="Protein kinase-like (PK-like)"/>
    <property type="match status" value="1"/>
</dbReference>
<dbReference type="Pfam" id="PF00069">
    <property type="entry name" value="Pkinase"/>
    <property type="match status" value="1"/>
</dbReference>
<sequence>MIREIQIMEKIKHENCVDLFFIEPENYQNVDLIYVVMEYCDSGDLNEYLRTKSSISLEEVKEIFGQIVFGLKFLYEKDIVHRDLKPKNILLQSNNNSKFGYTIKLADFGFARKIPRNFLRKSIEMDSFIGTRIYAAPEILSNIPYKSNVDLWSLGAILYEIITGNSPIQANGLDDSNRQIKDLPGKKSLPDSYLRIVPKECHDLVERLLTVDPNLRITREELYKHPFIFGKLNELKEKSIDISDLEKKIIGIAKEDFESKENGKLSFKKGEIIEIIEIYKDKGICEGKLKEKEGIIELNRIDLYEEIEDIFSINESNELNNDNDNQLINFEKRIIGITSNEYKSNEISLSRGDLVEINNINKENDSCKIQFGNQKDEIPFFFFGFYERHEEYISIPNQQNLNQQNLNQDLYQDLYQQNLYQNLYQQNLNQNLYQQNSNQDLYQQNSNQDLYQENSNQDLYQQDLYQQDLYQQDLYQENSNQDLYQQDLYQQNSNQQDLYQQDSNQEDEMSFSFINYESSQNMEMDEF</sequence>
<evidence type="ECO:0000313" key="9">
    <source>
        <dbReference type="EMBL" id="KAJ5075139.1"/>
    </source>
</evidence>
<evidence type="ECO:0000256" key="4">
    <source>
        <dbReference type="ARBA" id="ARBA00022777"/>
    </source>
</evidence>
<evidence type="ECO:0000256" key="1">
    <source>
        <dbReference type="ARBA" id="ARBA00022443"/>
    </source>
</evidence>
<dbReference type="GO" id="GO:0005524">
    <property type="term" value="F:ATP binding"/>
    <property type="evidence" value="ECO:0007669"/>
    <property type="project" value="UniProtKB-KW"/>
</dbReference>